<dbReference type="PROSITE" id="PS00463">
    <property type="entry name" value="ZN2_CY6_FUNGAL_1"/>
    <property type="match status" value="1"/>
</dbReference>
<dbReference type="InterPro" id="IPR052360">
    <property type="entry name" value="Transcr_Regulatory_Proteins"/>
</dbReference>
<evidence type="ECO:0000256" key="2">
    <source>
        <dbReference type="ARBA" id="ARBA00022833"/>
    </source>
</evidence>
<evidence type="ECO:0000256" key="4">
    <source>
        <dbReference type="ARBA" id="ARBA00023125"/>
    </source>
</evidence>
<keyword evidence="5" id="KW-0804">Transcription</keyword>
<dbReference type="SUPFAM" id="SSF57701">
    <property type="entry name" value="Zn2/Cys6 DNA-binding domain"/>
    <property type="match status" value="1"/>
</dbReference>
<sequence length="624" mass="70084">MEDREKNEASALGQGEKTKARGRRSTKRSRTGCLTCKFRKVKCDEAKPECNRCRVFGIGCDGYEKPVSSLSLAKVSPTINEQSDYRVLLAPSPTGGLQFDSEVERRHFHKFQSETANEICGIFESIFWQKLVPQACHREQFVLDAVIALSAYNTSLKLSKAGLQDELFLANAAEQAQFALRKYQNCLQVMQISLSNAPSPQKALMACLLVCSFEGLLGNTVTALAHARSGQTLVENFLAEHPHPNPKFEGITSPAPLIIEDRLLQAASYFETQILGLFDGRSRDDHAMLKREGKEAIYLMPQAFKDLDEACIYWDLVSRRSMHFICEYSTDFNNGLNPYAVNDTTGLDSQGKILSYTKNSSDNPSREQNMGHYQVERKKYLEDISHWSAAFSDLYSRLKRTTNKRQIIGAHTLNVKSKAMEMGVGSAMESGTCSHDKYFTHFREIVNLSREIIRIKKTLSQSDFAVELGIIPSLHATAKWCRERTIRREAIALLRWYDSREGHWDSRVMADIDTCVMELEEEGIDTEYIPECARVRVLSITSDDGQGWALVEYIRGSPRTGELPGSRRIRCPGLSCTLSRRNSEQSEKSTSSATSSREELLVLSDLTDTGQSGDELCKSSCTTP</sequence>
<dbReference type="PANTHER" id="PTHR36206:SF4">
    <property type="entry name" value="HYPOTHETICAL CONSERVED PROTEIN (EUROFUNG)-RELATED"/>
    <property type="match status" value="1"/>
</dbReference>
<dbReference type="CDD" id="cd00067">
    <property type="entry name" value="GAL4"/>
    <property type="match status" value="1"/>
</dbReference>
<dbReference type="OrthoDB" id="3172332at2759"/>
<evidence type="ECO:0000259" key="8">
    <source>
        <dbReference type="PROSITE" id="PS50048"/>
    </source>
</evidence>
<dbReference type="GO" id="GO:0008270">
    <property type="term" value="F:zinc ion binding"/>
    <property type="evidence" value="ECO:0007669"/>
    <property type="project" value="InterPro"/>
</dbReference>
<keyword evidence="3" id="KW-0805">Transcription regulation</keyword>
<proteinExistence type="predicted"/>
<dbReference type="Pfam" id="PF00172">
    <property type="entry name" value="Zn_clus"/>
    <property type="match status" value="1"/>
</dbReference>
<dbReference type="Gene3D" id="4.10.240.10">
    <property type="entry name" value="Zn(2)-C6 fungal-type DNA-binding domain"/>
    <property type="match status" value="1"/>
</dbReference>
<keyword evidence="4" id="KW-0238">DNA-binding</keyword>
<keyword evidence="6" id="KW-0539">Nucleus</keyword>
<dbReference type="InterPro" id="IPR001138">
    <property type="entry name" value="Zn2Cys6_DnaBD"/>
</dbReference>
<keyword evidence="1" id="KW-0479">Metal-binding</keyword>
<reference evidence="9 10" key="1">
    <citation type="submission" date="2016-05" db="EMBL/GenBank/DDBJ databases">
        <title>A degradative enzymes factory behind the ericoid mycorrhizal symbiosis.</title>
        <authorList>
            <consortium name="DOE Joint Genome Institute"/>
            <person name="Martino E."/>
            <person name="Morin E."/>
            <person name="Grelet G."/>
            <person name="Kuo A."/>
            <person name="Kohler A."/>
            <person name="Daghino S."/>
            <person name="Barry K."/>
            <person name="Choi C."/>
            <person name="Cichocki N."/>
            <person name="Clum A."/>
            <person name="Copeland A."/>
            <person name="Hainaut M."/>
            <person name="Haridas S."/>
            <person name="Labutti K."/>
            <person name="Lindquist E."/>
            <person name="Lipzen A."/>
            <person name="Khouja H.-R."/>
            <person name="Murat C."/>
            <person name="Ohm R."/>
            <person name="Olson A."/>
            <person name="Spatafora J."/>
            <person name="Veneault-Fourrey C."/>
            <person name="Henrissat B."/>
            <person name="Grigoriev I."/>
            <person name="Martin F."/>
            <person name="Perotto S."/>
        </authorList>
    </citation>
    <scope>NUCLEOTIDE SEQUENCE [LARGE SCALE GENOMIC DNA]</scope>
    <source>
        <strain evidence="9 10">UAMH 7357</strain>
    </source>
</reference>
<evidence type="ECO:0000256" key="6">
    <source>
        <dbReference type="ARBA" id="ARBA00023242"/>
    </source>
</evidence>
<accession>A0A2J6Q7Y7</accession>
<evidence type="ECO:0000313" key="10">
    <source>
        <dbReference type="Proteomes" id="UP000235672"/>
    </source>
</evidence>
<dbReference type="PANTHER" id="PTHR36206">
    <property type="entry name" value="ASPERCRYPTIN BIOSYNTHESIS CLUSTER-SPECIFIC TRANSCRIPTION REGULATOR ATNN-RELATED"/>
    <property type="match status" value="1"/>
</dbReference>
<evidence type="ECO:0000313" key="9">
    <source>
        <dbReference type="EMBL" id="PMD22378.1"/>
    </source>
</evidence>
<evidence type="ECO:0000256" key="1">
    <source>
        <dbReference type="ARBA" id="ARBA00022723"/>
    </source>
</evidence>
<feature type="region of interest" description="Disordered" evidence="7">
    <location>
        <begin position="1"/>
        <end position="24"/>
    </location>
</feature>
<dbReference type="EMBL" id="KZ613478">
    <property type="protein sequence ID" value="PMD22378.1"/>
    <property type="molecule type" value="Genomic_DNA"/>
</dbReference>
<dbReference type="Pfam" id="PF11951">
    <property type="entry name" value="Fungal_trans_2"/>
    <property type="match status" value="1"/>
</dbReference>
<dbReference type="InterPro" id="IPR036864">
    <property type="entry name" value="Zn2-C6_fun-type_DNA-bd_sf"/>
</dbReference>
<dbReference type="GO" id="GO:0003677">
    <property type="term" value="F:DNA binding"/>
    <property type="evidence" value="ECO:0007669"/>
    <property type="project" value="UniProtKB-KW"/>
</dbReference>
<gene>
    <name evidence="9" type="ORF">NA56DRAFT_688445</name>
</gene>
<feature type="region of interest" description="Disordered" evidence="7">
    <location>
        <begin position="580"/>
        <end position="624"/>
    </location>
</feature>
<keyword evidence="2" id="KW-0862">Zinc</keyword>
<protein>
    <recommendedName>
        <fullName evidence="8">Zn(2)-C6 fungal-type domain-containing protein</fullName>
    </recommendedName>
</protein>
<evidence type="ECO:0000256" key="7">
    <source>
        <dbReference type="SAM" id="MobiDB-lite"/>
    </source>
</evidence>
<dbReference type="Proteomes" id="UP000235672">
    <property type="component" value="Unassembled WGS sequence"/>
</dbReference>
<dbReference type="SMART" id="SM00066">
    <property type="entry name" value="GAL4"/>
    <property type="match status" value="1"/>
</dbReference>
<keyword evidence="10" id="KW-1185">Reference proteome</keyword>
<dbReference type="AlphaFoldDB" id="A0A2J6Q7Y7"/>
<evidence type="ECO:0000256" key="5">
    <source>
        <dbReference type="ARBA" id="ARBA00023163"/>
    </source>
</evidence>
<dbReference type="GO" id="GO:0000981">
    <property type="term" value="F:DNA-binding transcription factor activity, RNA polymerase II-specific"/>
    <property type="evidence" value="ECO:0007669"/>
    <property type="project" value="InterPro"/>
</dbReference>
<feature type="domain" description="Zn(2)-C6 fungal-type" evidence="8">
    <location>
        <begin position="32"/>
        <end position="60"/>
    </location>
</feature>
<evidence type="ECO:0000256" key="3">
    <source>
        <dbReference type="ARBA" id="ARBA00023015"/>
    </source>
</evidence>
<organism evidence="9 10">
    <name type="scientific">Hyaloscypha hepaticicola</name>
    <dbReference type="NCBI Taxonomy" id="2082293"/>
    <lineage>
        <taxon>Eukaryota</taxon>
        <taxon>Fungi</taxon>
        <taxon>Dikarya</taxon>
        <taxon>Ascomycota</taxon>
        <taxon>Pezizomycotina</taxon>
        <taxon>Leotiomycetes</taxon>
        <taxon>Helotiales</taxon>
        <taxon>Hyaloscyphaceae</taxon>
        <taxon>Hyaloscypha</taxon>
    </lineage>
</organism>
<dbReference type="PROSITE" id="PS50048">
    <property type="entry name" value="ZN2_CY6_FUNGAL_2"/>
    <property type="match status" value="1"/>
</dbReference>
<name>A0A2J6Q7Y7_9HELO</name>
<dbReference type="InterPro" id="IPR021858">
    <property type="entry name" value="Fun_TF"/>
</dbReference>